<keyword evidence="3" id="KW-0560">Oxidoreductase</keyword>
<dbReference type="GO" id="GO:0010436">
    <property type="term" value="F:carotenoid dioxygenase activity"/>
    <property type="evidence" value="ECO:0007669"/>
    <property type="project" value="TreeGrafter"/>
</dbReference>
<evidence type="ECO:0000256" key="3">
    <source>
        <dbReference type="ARBA" id="ARBA00023002"/>
    </source>
</evidence>
<dbReference type="PANTHER" id="PTHR10543">
    <property type="entry name" value="BETA-CAROTENE DIOXYGENASE"/>
    <property type="match status" value="1"/>
</dbReference>
<dbReference type="KEGG" id="acan:ACA1_138960"/>
<dbReference type="Pfam" id="PF03055">
    <property type="entry name" value="RPE65"/>
    <property type="match status" value="1"/>
</dbReference>
<dbReference type="GO" id="GO:0046872">
    <property type="term" value="F:metal ion binding"/>
    <property type="evidence" value="ECO:0007669"/>
    <property type="project" value="UniProtKB-KW"/>
</dbReference>
<feature type="binding site" evidence="5">
    <location>
        <position position="291"/>
    </location>
    <ligand>
        <name>Fe cation</name>
        <dbReference type="ChEBI" id="CHEBI:24875"/>
        <note>catalytic</note>
    </ligand>
</feature>
<dbReference type="GO" id="GO:0016121">
    <property type="term" value="P:carotene catabolic process"/>
    <property type="evidence" value="ECO:0007669"/>
    <property type="project" value="TreeGrafter"/>
</dbReference>
<dbReference type="EMBL" id="KB008066">
    <property type="protein sequence ID" value="ELR14209.1"/>
    <property type="molecule type" value="Genomic_DNA"/>
</dbReference>
<feature type="binding site" evidence="5">
    <location>
        <position position="240"/>
    </location>
    <ligand>
        <name>Fe cation</name>
        <dbReference type="ChEBI" id="CHEBI:24875"/>
        <note>catalytic</note>
    </ligand>
</feature>
<organism evidence="6 7">
    <name type="scientific">Acanthamoeba castellanii (strain ATCC 30010 / Neff)</name>
    <dbReference type="NCBI Taxonomy" id="1257118"/>
    <lineage>
        <taxon>Eukaryota</taxon>
        <taxon>Amoebozoa</taxon>
        <taxon>Discosea</taxon>
        <taxon>Longamoebia</taxon>
        <taxon>Centramoebida</taxon>
        <taxon>Acanthamoebidae</taxon>
        <taxon>Acanthamoeba</taxon>
    </lineage>
</organism>
<comment type="cofactor">
    <cofactor evidence="5">
        <name>Fe(2+)</name>
        <dbReference type="ChEBI" id="CHEBI:29033"/>
    </cofactor>
    <text evidence="5">Binds 1 Fe(2+) ion per subunit.</text>
</comment>
<accession>L8GN07</accession>
<dbReference type="RefSeq" id="XP_004336222.1">
    <property type="nucleotide sequence ID" value="XM_004336174.1"/>
</dbReference>
<evidence type="ECO:0000256" key="2">
    <source>
        <dbReference type="ARBA" id="ARBA00022723"/>
    </source>
</evidence>
<keyword evidence="4 5" id="KW-0408">Iron</keyword>
<reference evidence="6 7" key="1">
    <citation type="journal article" date="2013" name="Genome Biol.">
        <title>Genome of Acanthamoeba castellanii highlights extensive lateral gene transfer and early evolution of tyrosine kinase signaling.</title>
        <authorList>
            <person name="Clarke M."/>
            <person name="Lohan A.J."/>
            <person name="Liu B."/>
            <person name="Lagkouvardos I."/>
            <person name="Roy S."/>
            <person name="Zafar N."/>
            <person name="Bertelli C."/>
            <person name="Schilde C."/>
            <person name="Kianianmomeni A."/>
            <person name="Burglin T.R."/>
            <person name="Frech C."/>
            <person name="Turcotte B."/>
            <person name="Kopec K.O."/>
            <person name="Synnott J.M."/>
            <person name="Choo C."/>
            <person name="Paponov I."/>
            <person name="Finkler A."/>
            <person name="Soon Heng Tan C."/>
            <person name="Hutchins A.P."/>
            <person name="Weinmeier T."/>
            <person name="Rattei T."/>
            <person name="Chu J.S."/>
            <person name="Gimenez G."/>
            <person name="Irimia M."/>
            <person name="Rigden D.J."/>
            <person name="Fitzpatrick D.A."/>
            <person name="Lorenzo-Morales J."/>
            <person name="Bateman A."/>
            <person name="Chiu C.H."/>
            <person name="Tang P."/>
            <person name="Hegemann P."/>
            <person name="Fromm H."/>
            <person name="Raoult D."/>
            <person name="Greub G."/>
            <person name="Miranda-Saavedra D."/>
            <person name="Chen N."/>
            <person name="Nash P."/>
            <person name="Ginger M.L."/>
            <person name="Horn M."/>
            <person name="Schaap P."/>
            <person name="Caler L."/>
            <person name="Loftus B."/>
        </authorList>
    </citation>
    <scope>NUCLEOTIDE SEQUENCE [LARGE SCALE GENOMIC DNA]</scope>
    <source>
        <strain evidence="6 7">Neff</strain>
    </source>
</reference>
<dbReference type="AlphaFoldDB" id="L8GN07"/>
<proteinExistence type="inferred from homology"/>
<evidence type="ECO:0000256" key="4">
    <source>
        <dbReference type="ARBA" id="ARBA00023004"/>
    </source>
</evidence>
<evidence type="ECO:0000256" key="1">
    <source>
        <dbReference type="ARBA" id="ARBA00006787"/>
    </source>
</evidence>
<dbReference type="Proteomes" id="UP000011083">
    <property type="component" value="Unassembled WGS sequence"/>
</dbReference>
<dbReference type="VEuPathDB" id="AmoebaDB:ACA1_138960"/>
<evidence type="ECO:0000313" key="6">
    <source>
        <dbReference type="EMBL" id="ELR14209.1"/>
    </source>
</evidence>
<gene>
    <name evidence="6" type="ORF">ACA1_138960</name>
</gene>
<dbReference type="OrthoDB" id="1069523at2759"/>
<keyword evidence="7" id="KW-1185">Reference proteome</keyword>
<comment type="similarity">
    <text evidence="1">Belongs to the carotenoid oxygenase family.</text>
</comment>
<sequence>MERPATEAPGEVDKARQRVLSYYRHLFPGLSQQKLDGEKAEAGTADSLEAVPTVALDPAFDLSPEAVGKGWTSQPQEFDYELEVEGELPAELHGTLFRNGPGLLDVYGTPLVHPIDGDGMVCAIKFAEGKAHFRSKYVKTTGYMMEKKAQKLIFKGMMGTKPSPTWGEALSEWKEDVMKSKLPGQRFKNPANTNVYYWGGKLLATWESGLPYLLDPATLETKGKDTLNGALNDSHCLAAHFRYDAATDRLVNFSFQLAMSGKCKLFIYEFDKDWKLLSKQIHSFESYYYCHDFLLTENYYIFHQTPFYKLSRTNVAKIISGAYAPGQLMRYYPGESNAWRFPCNPN</sequence>
<keyword evidence="2 5" id="KW-0479">Metal-binding</keyword>
<dbReference type="GeneID" id="14914805"/>
<name>L8GN07_ACACF</name>
<evidence type="ECO:0000256" key="5">
    <source>
        <dbReference type="PIRSR" id="PIRSR604294-1"/>
    </source>
</evidence>
<dbReference type="InterPro" id="IPR004294">
    <property type="entry name" value="Carotenoid_Oase"/>
</dbReference>
<dbReference type="PANTHER" id="PTHR10543:SF89">
    <property type="entry name" value="CAROTENOID 9,10(9',10')-CLEAVAGE DIOXYGENASE 1"/>
    <property type="match status" value="1"/>
</dbReference>
<evidence type="ECO:0000313" key="7">
    <source>
        <dbReference type="Proteomes" id="UP000011083"/>
    </source>
</evidence>
<dbReference type="STRING" id="1257118.L8GN07"/>
<protein>
    <submittedName>
        <fullName evidence="6">Retinal pigment epithelial membrane protein</fullName>
    </submittedName>
</protein>